<dbReference type="Proteomes" id="UP001144673">
    <property type="component" value="Unassembled WGS sequence"/>
</dbReference>
<sequence>MVAELPHPRRVVTGHDGASKAVFVDDGEVAAVQITDTVNFAVLYETHEFPADNNEWKDPIRNRTESLANRDGVVVRVVDFKPNNTALFHRTESLDFGIITKGEIVCRLDDGVEKTLRAGDVCVQRGTIHSWENRTDETCRVTFVLVAAKAINKDLDTTGFVAEEMATGGETSFHLPFASKTCPTDFSSVNGFLLNRRSLHQKILSLGPPSTVPLQRPDTPASHLPFKHCNIPPCPQPIPNPPNTSTADPAREILLCQPPFFLTIFISLLPPSNGFGRVAKWQGVWLRTRRFC</sequence>
<gene>
    <name evidence="2" type="ORF">LMH87_007759</name>
</gene>
<dbReference type="InterPro" id="IPR047142">
    <property type="entry name" value="OryJ/VirC-like"/>
</dbReference>
<dbReference type="EMBL" id="JAJHUN010000003">
    <property type="protein sequence ID" value="KAJ4159819.1"/>
    <property type="molecule type" value="Genomic_DNA"/>
</dbReference>
<dbReference type="GeneID" id="80894918"/>
<dbReference type="Pfam" id="PF07883">
    <property type="entry name" value="Cupin_2"/>
    <property type="match status" value="1"/>
</dbReference>
<feature type="domain" description="Cupin type-2" evidence="1">
    <location>
        <begin position="77"/>
        <end position="144"/>
    </location>
</feature>
<organism evidence="2 3">
    <name type="scientific">Akanthomyces muscarius</name>
    <name type="common">Entomopathogenic fungus</name>
    <name type="synonym">Lecanicillium muscarium</name>
    <dbReference type="NCBI Taxonomy" id="2231603"/>
    <lineage>
        <taxon>Eukaryota</taxon>
        <taxon>Fungi</taxon>
        <taxon>Dikarya</taxon>
        <taxon>Ascomycota</taxon>
        <taxon>Pezizomycotina</taxon>
        <taxon>Sordariomycetes</taxon>
        <taxon>Hypocreomycetidae</taxon>
        <taxon>Hypocreales</taxon>
        <taxon>Cordycipitaceae</taxon>
        <taxon>Akanthomyces</taxon>
    </lineage>
</organism>
<dbReference type="Gene3D" id="2.60.120.10">
    <property type="entry name" value="Jelly Rolls"/>
    <property type="match status" value="1"/>
</dbReference>
<dbReference type="PANTHER" id="PTHR36156">
    <property type="entry name" value="SLR2101 PROTEIN"/>
    <property type="match status" value="1"/>
</dbReference>
<dbReference type="KEGG" id="amus:LMH87_007759"/>
<accession>A0A9W8QLV6</accession>
<evidence type="ECO:0000313" key="3">
    <source>
        <dbReference type="Proteomes" id="UP001144673"/>
    </source>
</evidence>
<protein>
    <recommendedName>
        <fullName evidence="1">Cupin type-2 domain-containing protein</fullName>
    </recommendedName>
</protein>
<dbReference type="CDD" id="cd02231">
    <property type="entry name" value="cupin_BLL6423-like"/>
    <property type="match status" value="1"/>
</dbReference>
<dbReference type="InterPro" id="IPR014710">
    <property type="entry name" value="RmlC-like_jellyroll"/>
</dbReference>
<dbReference type="InterPro" id="IPR011051">
    <property type="entry name" value="RmlC_Cupin_sf"/>
</dbReference>
<dbReference type="PANTHER" id="PTHR36156:SF2">
    <property type="entry name" value="CUPIN TYPE-2 DOMAIN-CONTAINING PROTEIN"/>
    <property type="match status" value="1"/>
</dbReference>
<proteinExistence type="predicted"/>
<name>A0A9W8QLV6_AKAMU</name>
<evidence type="ECO:0000313" key="2">
    <source>
        <dbReference type="EMBL" id="KAJ4159819.1"/>
    </source>
</evidence>
<comment type="caution">
    <text evidence="2">The sequence shown here is derived from an EMBL/GenBank/DDBJ whole genome shotgun (WGS) entry which is preliminary data.</text>
</comment>
<evidence type="ECO:0000259" key="1">
    <source>
        <dbReference type="Pfam" id="PF07883"/>
    </source>
</evidence>
<keyword evidence="3" id="KW-1185">Reference proteome</keyword>
<reference evidence="2" key="1">
    <citation type="journal article" date="2023" name="Access Microbiol">
        <title>De-novo genome assembly for Akanthomyces muscarius, a biocontrol agent of insect agricultural pests.</title>
        <authorList>
            <person name="Erdos Z."/>
            <person name="Studholme D.J."/>
            <person name="Raymond B."/>
            <person name="Sharma M."/>
        </authorList>
    </citation>
    <scope>NUCLEOTIDE SEQUENCE</scope>
    <source>
        <strain evidence="2">Ve6</strain>
    </source>
</reference>
<dbReference type="SUPFAM" id="SSF51182">
    <property type="entry name" value="RmlC-like cupins"/>
    <property type="match status" value="1"/>
</dbReference>
<dbReference type="AlphaFoldDB" id="A0A9W8QLV6"/>
<dbReference type="InterPro" id="IPR013096">
    <property type="entry name" value="Cupin_2"/>
</dbReference>
<dbReference type="RefSeq" id="XP_056057624.1">
    <property type="nucleotide sequence ID" value="XM_056199176.1"/>
</dbReference>